<keyword evidence="1" id="KW-0156">Chromatin regulator</keyword>
<feature type="compositionally biased region" description="Low complexity" evidence="2">
    <location>
        <begin position="1737"/>
        <end position="1750"/>
    </location>
</feature>
<sequence>MNALSRNLIEACTDDGGQDPVAFKAGMHGYGAESDPIVNAEVDSMGGVSEGGVGNSNKTSPRRSAFEEVDNKLRQEYGFLEEVRRELEFHGKRGNPLDFKFGPVASLSVQSTSLTVQHPNQLVTSEAKGSFAITASPHGDSVESSGRLGAPQLYEPNSADNLMLFDGENEFIEGDRSCRYPDRSNLTPSEQSSKLDRSRNAKELGDSAAFGVPRKAYKRRYRPRPNGDGTRSSSTDIILARHGHGTSLRSQHFSKDVKGLVSDGENPKGQNSSLNISLPSIPNGFMPVKTPSSDNQLESELHGCKAAEATTHLNKEDLADSIPEAGASIDLLDNQHDQNSLTGVKEMSIQEGPEKPQSSLRKERVGSAVQDGQLCTAAAGLENQASSSHINELTCAKSDQKSMPIDAQSSGAALGTKGLDSESSCTRTTHGLDRNTNNEMSTNPTNLDSNGDLKEQLSVPEGTPVIESNLKEQKEVKPDDSCGLTNEICNSGPKNHQSDFIDTLQEEFAGSKPNLQGEFKDKITTRVEAVVPPPSETEMKPSTNTSVSSICQKGYACIVGRQDSIESRIPEPSQHVSPHGASNPTPEAQAPGITVKLATRGDEDSILKEAQIIEAKRKRIAQLSAVAFPLENRRKSHWNYVLEEMVWLANDFAQGKNKQLELPISRKDHALAIREYAMRFLKYNDSDVRQSLAEAPVTPERVSIAGIVDASREDHFGEENLFYAVSFVAMDAYRKSIESHVLHCEKTGSSMREEVETSACDTIPEFGSQDYAFEEDGETSPYDTSVAIEGSKPSRFSQKKRKIHIKAYSGRPYDVRTDVPFTQRAEYKLGTHQSMQLGKRPSSNLNASIPTKRIRTASRQRVLSPYSATTSGCAQLPIKTDASSGDTSSFQDDQSTLHGGSHMPNSLEVESVGDFEKHLPFDSAEVSKPKKKKKVKILGSTYEQRWQVDSSFQNEQRDPSRKRLESHQLDSNGSNGFFGRHIAKKPKMMRQSLESSFENVGPVGGFVPSPVASQMSNMSNPNKLTRMLSGRDQGRRAKTLKMSAGQAGSGSPWSLFEDQALVVLVHDMGPNWELVSDAFNSTLQFKCIYHKPKECKERHKILMDRSSGDGADSADDSGSSQPYPSTLPGIPKGSARQLFQRLQGPVEEDTLRYHFEKMISIGQKYLLRKNQEVTGSSRGNNLLQKYRGYKHDPRQLQQPHDSHTHAVAQLCQNNLNGGPVLTPLDLCDASSPSPDYLSAGCQGARPSGLSISSQCALNSVLPASGANSAVQGSSSMIDGNNFPSSSSPINASVRDARYVVPRSASLPVDKHQWLQQYNQMRNMQSNLTAPGVLATTDPGGVRTLSSGNSTGMMGGINRGIPIARPGFQGVASPSMLNSGSMLSSGIVAMPNTVNMHSGVSSNQVNSMMRPRDGLHMMRPPQNQEAQRQMMVPELQLPASQGNSQVVPPFGGLSSSFPNQSASPVTPYPLHHQQSHPMSSQQPLQGANHATNSQQQAYAIRLAKERHLQQRLLQQKQFSHSQPQLPISSSLQNSPKTTSQSSSPPVSLSSLASPTSMTPMPQPHALPTHGHARTAQTAGSSLTTQTSKQRPRQTGGQQLQPAGRHHPPQRQQSQSQQQAKLLKGVGRGNVMMRQNLQIDPSLMNGLSKNQANQSAEKGEKATSLMQGHGLYSGSAHSPVQLAKQAMSPHSSSQLQQSQPKIYSGQLPPSTKHLQQEMPSKLDNSNQSPASFAASDTNSSQQSVPSSVLSSSNHQALVHQQSQVQPQPKLMNQNQATVQRVLQQNHVVNSDPSKKLQAGESQAEQRSICKTSQIGAITSTPQDCNNATNVADVSTLSANQWKGTEPFDSTGAPPTNSAGSESAPQVSRGVSQRQSSGNLSPTGTDVSVNWKQKSSQLQPPSSVTQPQLQQQLSPLQHSQQQAQMKLAIPEGITLCQVGEFSRFPGLRLTTSLVLPRRPGDDGTGPSTLHHQVNRGMCTHGQCLLASNGSMLQG</sequence>
<feature type="compositionally biased region" description="Basic and acidic residues" evidence="2">
    <location>
        <begin position="193"/>
        <end position="205"/>
    </location>
</feature>
<dbReference type="Proteomes" id="UP001291623">
    <property type="component" value="Unassembled WGS sequence"/>
</dbReference>
<feature type="compositionally biased region" description="Low complexity" evidence="2">
    <location>
        <begin position="1608"/>
        <end position="1617"/>
    </location>
</feature>
<feature type="region of interest" description="Disordered" evidence="2">
    <location>
        <begin position="948"/>
        <end position="979"/>
    </location>
</feature>
<feature type="compositionally biased region" description="Polar residues" evidence="2">
    <location>
        <begin position="1639"/>
        <end position="1654"/>
    </location>
</feature>
<feature type="compositionally biased region" description="Low complexity" evidence="2">
    <location>
        <begin position="1468"/>
        <end position="1484"/>
    </location>
</feature>
<proteinExistence type="predicted"/>
<feature type="region of interest" description="Disordered" evidence="2">
    <location>
        <begin position="876"/>
        <end position="907"/>
    </location>
</feature>
<organism evidence="4 5">
    <name type="scientific">Anisodus tanguticus</name>
    <dbReference type="NCBI Taxonomy" id="243964"/>
    <lineage>
        <taxon>Eukaryota</taxon>
        <taxon>Viridiplantae</taxon>
        <taxon>Streptophyta</taxon>
        <taxon>Embryophyta</taxon>
        <taxon>Tracheophyta</taxon>
        <taxon>Spermatophyta</taxon>
        <taxon>Magnoliopsida</taxon>
        <taxon>eudicotyledons</taxon>
        <taxon>Gunneridae</taxon>
        <taxon>Pentapetalae</taxon>
        <taxon>asterids</taxon>
        <taxon>lamiids</taxon>
        <taxon>Solanales</taxon>
        <taxon>Solanaceae</taxon>
        <taxon>Solanoideae</taxon>
        <taxon>Hyoscyameae</taxon>
        <taxon>Anisodus</taxon>
    </lineage>
</organism>
<feature type="compositionally biased region" description="Polar residues" evidence="2">
    <location>
        <begin position="1876"/>
        <end position="1885"/>
    </location>
</feature>
<keyword evidence="5" id="KW-1185">Reference proteome</keyword>
<dbReference type="GO" id="GO:0006325">
    <property type="term" value="P:chromatin organization"/>
    <property type="evidence" value="ECO:0007669"/>
    <property type="project" value="UniProtKB-KW"/>
</dbReference>
<feature type="compositionally biased region" description="Polar residues" evidence="2">
    <location>
        <begin position="831"/>
        <end position="849"/>
    </location>
</feature>
<feature type="compositionally biased region" description="Basic and acidic residues" evidence="2">
    <location>
        <begin position="955"/>
        <end position="968"/>
    </location>
</feature>
<feature type="region of interest" description="Disordered" evidence="2">
    <location>
        <begin position="775"/>
        <end position="798"/>
    </location>
</feature>
<dbReference type="InterPro" id="IPR001005">
    <property type="entry name" value="SANT/Myb"/>
</dbReference>
<feature type="domain" description="Myb-like" evidence="3">
    <location>
        <begin position="1051"/>
        <end position="1103"/>
    </location>
</feature>
<dbReference type="PANTHER" id="PTHR46774:SF9">
    <property type="entry name" value="CHROMATIN MODIFICATION-RELATED PROTEIN EAF1 B-LIKE"/>
    <property type="match status" value="1"/>
</dbReference>
<dbReference type="GO" id="GO:0035267">
    <property type="term" value="C:NuA4 histone acetyltransferase complex"/>
    <property type="evidence" value="ECO:0007669"/>
    <property type="project" value="InterPro"/>
</dbReference>
<feature type="region of interest" description="Disordered" evidence="2">
    <location>
        <begin position="345"/>
        <end position="366"/>
    </location>
</feature>
<feature type="region of interest" description="Disordered" evidence="2">
    <location>
        <begin position="399"/>
        <end position="456"/>
    </location>
</feature>
<name>A0AAE1SAU2_9SOLA</name>
<gene>
    <name evidence="4" type="ORF">RND71_014079</name>
</gene>
<feature type="compositionally biased region" description="Polar residues" evidence="2">
    <location>
        <begin position="574"/>
        <end position="586"/>
    </location>
</feature>
<dbReference type="InterPro" id="IPR014012">
    <property type="entry name" value="HSA_dom"/>
</dbReference>
<protein>
    <recommendedName>
        <fullName evidence="3">Myb-like domain-containing protein</fullName>
    </recommendedName>
</protein>
<feature type="region of interest" description="Disordered" evidence="2">
    <location>
        <begin position="569"/>
        <end position="590"/>
    </location>
</feature>
<feature type="compositionally biased region" description="Low complexity" evidence="2">
    <location>
        <begin position="1513"/>
        <end position="1558"/>
    </location>
</feature>
<feature type="compositionally biased region" description="Polar residues" evidence="2">
    <location>
        <begin position="268"/>
        <end position="280"/>
    </location>
</feature>
<feature type="region of interest" description="Disordered" evidence="2">
    <location>
        <begin position="1639"/>
        <end position="1766"/>
    </location>
</feature>
<evidence type="ECO:0000256" key="1">
    <source>
        <dbReference type="ARBA" id="ARBA00022853"/>
    </source>
</evidence>
<feature type="compositionally biased region" description="Polar residues" evidence="2">
    <location>
        <begin position="1850"/>
        <end position="1862"/>
    </location>
</feature>
<feature type="region of interest" description="Disordered" evidence="2">
    <location>
        <begin position="134"/>
        <end position="153"/>
    </location>
</feature>
<feature type="compositionally biased region" description="Polar residues" evidence="2">
    <location>
        <begin position="881"/>
        <end position="898"/>
    </location>
</feature>
<feature type="region of interest" description="Disordered" evidence="2">
    <location>
        <begin position="1438"/>
        <end position="1493"/>
    </location>
</feature>
<dbReference type="Pfam" id="PF07529">
    <property type="entry name" value="HSA"/>
    <property type="match status" value="1"/>
</dbReference>
<dbReference type="InterPro" id="IPR044798">
    <property type="entry name" value="EAF1A/B"/>
</dbReference>
<feature type="compositionally biased region" description="Polar residues" evidence="2">
    <location>
        <begin position="1751"/>
        <end position="1766"/>
    </location>
</feature>
<reference evidence="4" key="1">
    <citation type="submission" date="2023-12" db="EMBL/GenBank/DDBJ databases">
        <title>Genome assembly of Anisodus tanguticus.</title>
        <authorList>
            <person name="Wang Y.-J."/>
        </authorList>
    </citation>
    <scope>NUCLEOTIDE SEQUENCE</scope>
    <source>
        <strain evidence="4">KB-2021</strain>
        <tissue evidence="4">Leaf</tissue>
    </source>
</reference>
<evidence type="ECO:0000313" key="4">
    <source>
        <dbReference type="EMBL" id="KAK4366199.1"/>
    </source>
</evidence>
<feature type="compositionally biased region" description="Polar residues" evidence="2">
    <location>
        <begin position="1720"/>
        <end position="1736"/>
    </location>
</feature>
<evidence type="ECO:0000256" key="2">
    <source>
        <dbReference type="SAM" id="MobiDB-lite"/>
    </source>
</evidence>
<comment type="caution">
    <text evidence="4">The sequence shown here is derived from an EMBL/GenBank/DDBJ whole genome shotgun (WGS) entry which is preliminary data.</text>
</comment>
<evidence type="ECO:0000313" key="5">
    <source>
        <dbReference type="Proteomes" id="UP001291623"/>
    </source>
</evidence>
<feature type="compositionally biased region" description="Polar residues" evidence="2">
    <location>
        <begin position="1452"/>
        <end position="1463"/>
    </location>
</feature>
<feature type="compositionally biased region" description="Polar residues" evidence="2">
    <location>
        <begin position="421"/>
        <end position="449"/>
    </location>
</feature>
<feature type="region of interest" description="Disordered" evidence="2">
    <location>
        <begin position="1513"/>
        <end position="1619"/>
    </location>
</feature>
<dbReference type="PROSITE" id="PS50090">
    <property type="entry name" value="MYB_LIKE"/>
    <property type="match status" value="1"/>
</dbReference>
<feature type="compositionally biased region" description="Low complexity" evidence="2">
    <location>
        <begin position="1108"/>
        <end position="1120"/>
    </location>
</feature>
<feature type="region of interest" description="Disordered" evidence="2">
    <location>
        <begin position="1839"/>
        <end position="1885"/>
    </location>
</feature>
<feature type="region of interest" description="Disordered" evidence="2">
    <location>
        <begin position="830"/>
        <end position="851"/>
    </location>
</feature>
<dbReference type="EMBL" id="JAVYJV010000007">
    <property type="protein sequence ID" value="KAK4366199.1"/>
    <property type="molecule type" value="Genomic_DNA"/>
</dbReference>
<feature type="region of interest" description="Disordered" evidence="2">
    <location>
        <begin position="47"/>
        <end position="66"/>
    </location>
</feature>
<accession>A0AAE1SAU2</accession>
<feature type="region of interest" description="Disordered" evidence="2">
    <location>
        <begin position="176"/>
        <end position="235"/>
    </location>
</feature>
<feature type="region of interest" description="Disordered" evidence="2">
    <location>
        <begin position="258"/>
        <end position="280"/>
    </location>
</feature>
<dbReference type="SMART" id="SM00717">
    <property type="entry name" value="SANT"/>
    <property type="match status" value="1"/>
</dbReference>
<evidence type="ECO:0000259" key="3">
    <source>
        <dbReference type="PROSITE" id="PS50090"/>
    </source>
</evidence>
<feature type="compositionally biased region" description="Polar residues" evidence="2">
    <location>
        <begin position="1573"/>
        <end position="1599"/>
    </location>
</feature>
<dbReference type="PANTHER" id="PTHR46774">
    <property type="entry name" value="CHROMATIN MODIFICATION-RELATED PROTEIN EAF1 A-RELATED"/>
    <property type="match status" value="1"/>
</dbReference>
<feature type="compositionally biased region" description="Low complexity" evidence="2">
    <location>
        <begin position="1863"/>
        <end position="1875"/>
    </location>
</feature>
<feature type="region of interest" description="Disordered" evidence="2">
    <location>
        <begin position="1105"/>
        <end position="1132"/>
    </location>
</feature>